<dbReference type="GO" id="GO:0005886">
    <property type="term" value="C:plasma membrane"/>
    <property type="evidence" value="ECO:0007669"/>
    <property type="project" value="UniProtKB-SubCell"/>
</dbReference>
<feature type="transmembrane region" description="Helical" evidence="7">
    <location>
        <begin position="133"/>
        <end position="158"/>
    </location>
</feature>
<feature type="transmembrane region" description="Helical" evidence="7">
    <location>
        <begin position="237"/>
        <end position="261"/>
    </location>
</feature>
<dbReference type="NCBIfam" id="TIGR00797">
    <property type="entry name" value="matE"/>
    <property type="match status" value="1"/>
</dbReference>
<feature type="transmembrane region" description="Helical" evidence="7">
    <location>
        <begin position="165"/>
        <end position="186"/>
    </location>
</feature>
<proteinExistence type="predicted"/>
<sequence>MVKDLTVGKSSGVLWAFCLPLLISAVFQQLYNMADSIIAGRVLGESALAAVGASYPITMIFTAIALGCNLGCSVIISRLFGEKRIRDVKSGVSTIMISVAVIGVVLTVAGVASGKAVMSLLDTPADIMNDSLLYLYIYIGGFLFVLLYNVCTGIFSALGDSRTPLYFLIASSVANVALDLVFTLAIPLGVSGLAWATFLAQGVAGLACILTLFVKLRKLGSEGKAKTFSVMLLRQMCYVAIPSVLQQSFVSVGNLIIQSIINGYGSSVLAGYIAAIKLNTFVLTTLTAVAGGLSAFTAQNLGAGKASRARQGTRVSLLMAFIMVAPFSIIYSVIPKLALGLFLDETSVTAVSAGVSFLTIVSPFYAVIAVKLMLDSVLRGSESMASFMVATFADLFIRVILCYVLDPLLGIAGIWWSWPIGWGAATALSVILYSTGRWYKSERAKRIFAALAETEKKEDAGAEETASTAKKTVESIEVRLHDISVRILATLKNLWHA</sequence>
<evidence type="ECO:0000256" key="2">
    <source>
        <dbReference type="ARBA" id="ARBA00022448"/>
    </source>
</evidence>
<evidence type="ECO:0000256" key="7">
    <source>
        <dbReference type="SAM" id="Phobius"/>
    </source>
</evidence>
<evidence type="ECO:0000313" key="8">
    <source>
        <dbReference type="EMBL" id="MBO8424622.1"/>
    </source>
</evidence>
<dbReference type="PIRSF" id="PIRSF006603">
    <property type="entry name" value="DinF"/>
    <property type="match status" value="1"/>
</dbReference>
<feature type="transmembrane region" description="Helical" evidence="7">
    <location>
        <begin position="315"/>
        <end position="334"/>
    </location>
</feature>
<evidence type="ECO:0000256" key="3">
    <source>
        <dbReference type="ARBA" id="ARBA00022475"/>
    </source>
</evidence>
<dbReference type="InterPro" id="IPR052031">
    <property type="entry name" value="Membrane_Transporter-Flippase"/>
</dbReference>
<keyword evidence="2" id="KW-0813">Transport</keyword>
<reference evidence="8" key="2">
    <citation type="journal article" date="2021" name="PeerJ">
        <title>Extensive microbial diversity within the chicken gut microbiome revealed by metagenomics and culture.</title>
        <authorList>
            <person name="Gilroy R."/>
            <person name="Ravi A."/>
            <person name="Getino M."/>
            <person name="Pursley I."/>
            <person name="Horton D.L."/>
            <person name="Alikhan N.F."/>
            <person name="Baker D."/>
            <person name="Gharbi K."/>
            <person name="Hall N."/>
            <person name="Watson M."/>
            <person name="Adriaenssens E.M."/>
            <person name="Foster-Nyarko E."/>
            <person name="Jarju S."/>
            <person name="Secka A."/>
            <person name="Antonio M."/>
            <person name="Oren A."/>
            <person name="Chaudhuri R.R."/>
            <person name="La Ragione R."/>
            <person name="Hildebrand F."/>
            <person name="Pallen M.J."/>
        </authorList>
    </citation>
    <scope>NUCLEOTIDE SEQUENCE</scope>
    <source>
        <strain evidence="8">517</strain>
    </source>
</reference>
<name>A0A940DI39_9FIRM</name>
<feature type="transmembrane region" description="Helical" evidence="7">
    <location>
        <begin position="422"/>
        <end position="439"/>
    </location>
</feature>
<dbReference type="InterPro" id="IPR002528">
    <property type="entry name" value="MATE_fam"/>
</dbReference>
<protein>
    <submittedName>
        <fullName evidence="8">MATE family efflux transporter</fullName>
    </submittedName>
</protein>
<evidence type="ECO:0000256" key="5">
    <source>
        <dbReference type="ARBA" id="ARBA00022989"/>
    </source>
</evidence>
<dbReference type="PANTHER" id="PTHR43549:SF3">
    <property type="entry name" value="MULTIDRUG RESISTANCE PROTEIN YPNP-RELATED"/>
    <property type="match status" value="1"/>
</dbReference>
<keyword evidence="4 7" id="KW-0812">Transmembrane</keyword>
<comment type="caution">
    <text evidence="8">The sequence shown here is derived from an EMBL/GenBank/DDBJ whole genome shotgun (WGS) entry which is preliminary data.</text>
</comment>
<keyword evidence="6 7" id="KW-0472">Membrane</keyword>
<dbReference type="PANTHER" id="PTHR43549">
    <property type="entry name" value="MULTIDRUG RESISTANCE PROTEIN YPNP-RELATED"/>
    <property type="match status" value="1"/>
</dbReference>
<comment type="subcellular location">
    <subcellularLocation>
        <location evidence="1">Cell membrane</location>
        <topology evidence="1">Multi-pass membrane protein</topology>
    </subcellularLocation>
</comment>
<feature type="transmembrane region" description="Helical" evidence="7">
    <location>
        <begin position="192"/>
        <end position="216"/>
    </location>
</feature>
<organism evidence="8 9">
    <name type="scientific">Candidatus Stercoripulliclostridium pullicola</name>
    <dbReference type="NCBI Taxonomy" id="2840953"/>
    <lineage>
        <taxon>Bacteria</taxon>
        <taxon>Bacillati</taxon>
        <taxon>Bacillota</taxon>
        <taxon>Clostridia</taxon>
        <taxon>Eubacteriales</taxon>
        <taxon>Candidatus Stercoripulliclostridium</taxon>
    </lineage>
</organism>
<dbReference type="Proteomes" id="UP000727857">
    <property type="component" value="Unassembled WGS sequence"/>
</dbReference>
<evidence type="ECO:0000313" key="9">
    <source>
        <dbReference type="Proteomes" id="UP000727857"/>
    </source>
</evidence>
<dbReference type="EMBL" id="JADINF010000160">
    <property type="protein sequence ID" value="MBO8424622.1"/>
    <property type="molecule type" value="Genomic_DNA"/>
</dbReference>
<dbReference type="Pfam" id="PF01554">
    <property type="entry name" value="MatE"/>
    <property type="match status" value="2"/>
</dbReference>
<feature type="transmembrane region" description="Helical" evidence="7">
    <location>
        <begin position="354"/>
        <end position="374"/>
    </location>
</feature>
<dbReference type="AlphaFoldDB" id="A0A940DI39"/>
<accession>A0A940DI39</accession>
<gene>
    <name evidence="8" type="ORF">IAB16_06340</name>
</gene>
<dbReference type="GO" id="GO:0042910">
    <property type="term" value="F:xenobiotic transmembrane transporter activity"/>
    <property type="evidence" value="ECO:0007669"/>
    <property type="project" value="InterPro"/>
</dbReference>
<dbReference type="GO" id="GO:0015297">
    <property type="term" value="F:antiporter activity"/>
    <property type="evidence" value="ECO:0007669"/>
    <property type="project" value="InterPro"/>
</dbReference>
<evidence type="ECO:0000256" key="1">
    <source>
        <dbReference type="ARBA" id="ARBA00004651"/>
    </source>
</evidence>
<evidence type="ECO:0000256" key="6">
    <source>
        <dbReference type="ARBA" id="ARBA00023136"/>
    </source>
</evidence>
<feature type="transmembrane region" description="Helical" evidence="7">
    <location>
        <begin position="92"/>
        <end position="113"/>
    </location>
</feature>
<dbReference type="CDD" id="cd13138">
    <property type="entry name" value="MATE_yoeA_like"/>
    <property type="match status" value="1"/>
</dbReference>
<feature type="transmembrane region" description="Helical" evidence="7">
    <location>
        <begin position="281"/>
        <end position="303"/>
    </location>
</feature>
<reference evidence="8" key="1">
    <citation type="submission" date="2020-10" db="EMBL/GenBank/DDBJ databases">
        <authorList>
            <person name="Gilroy R."/>
        </authorList>
    </citation>
    <scope>NUCLEOTIDE SEQUENCE</scope>
    <source>
        <strain evidence="8">517</strain>
    </source>
</reference>
<keyword evidence="5 7" id="KW-1133">Transmembrane helix</keyword>
<dbReference type="InterPro" id="IPR048279">
    <property type="entry name" value="MdtK-like"/>
</dbReference>
<evidence type="ECO:0000256" key="4">
    <source>
        <dbReference type="ARBA" id="ARBA00022692"/>
    </source>
</evidence>
<keyword evidence="3" id="KW-1003">Cell membrane</keyword>
<feature type="transmembrane region" description="Helical" evidence="7">
    <location>
        <begin position="12"/>
        <end position="31"/>
    </location>
</feature>
<feature type="transmembrane region" description="Helical" evidence="7">
    <location>
        <begin position="57"/>
        <end position="80"/>
    </location>
</feature>